<organism evidence="2">
    <name type="scientific">Oryza sativa subsp. indica</name>
    <name type="common">Rice</name>
    <dbReference type="NCBI Taxonomy" id="39946"/>
    <lineage>
        <taxon>Eukaryota</taxon>
        <taxon>Viridiplantae</taxon>
        <taxon>Streptophyta</taxon>
        <taxon>Embryophyta</taxon>
        <taxon>Tracheophyta</taxon>
        <taxon>Spermatophyta</taxon>
        <taxon>Magnoliopsida</taxon>
        <taxon>Liliopsida</taxon>
        <taxon>Poales</taxon>
        <taxon>Poaceae</taxon>
        <taxon>BOP clade</taxon>
        <taxon>Oryzoideae</taxon>
        <taxon>Oryzeae</taxon>
        <taxon>Oryzinae</taxon>
        <taxon>Oryza</taxon>
        <taxon>Oryza sativa</taxon>
    </lineage>
</organism>
<reference evidence="2" key="1">
    <citation type="submission" date="2009-05" db="EMBL/GenBank/DDBJ databases">
        <title>Oryza sativa Indica Group genomic DNA, chromosome 11, BAC clone:K0390G01, cultivar:Kasalath.</title>
        <authorList>
            <person name="Matsumoto T."/>
            <person name="Wu J."/>
            <person name="Kanamori H."/>
        </authorList>
    </citation>
    <scope>NUCLEOTIDE SEQUENCE</scope>
</reference>
<name>A0A679BAQ8_ORYSI</name>
<dbReference type="AlphaFoldDB" id="A0A679BAQ8"/>
<protein>
    <recommendedName>
        <fullName evidence="1">DUF3778 domain-containing protein</fullName>
    </recommendedName>
</protein>
<dbReference type="Pfam" id="PF12620">
    <property type="entry name" value="DUF3778"/>
    <property type="match status" value="1"/>
</dbReference>
<gene>
    <name evidence="2" type="primary">K0390G01.14</name>
</gene>
<evidence type="ECO:0000259" key="1">
    <source>
        <dbReference type="Pfam" id="PF12620"/>
    </source>
</evidence>
<dbReference type="EMBL" id="AP011487">
    <property type="protein sequence ID" value="BBD82476.1"/>
    <property type="molecule type" value="Genomic_DNA"/>
</dbReference>
<feature type="domain" description="DUF3778" evidence="1">
    <location>
        <begin position="73"/>
        <end position="94"/>
    </location>
</feature>
<sequence length="388" mass="42839">MEAARGGECCADPVRGGDGGSDAACGGDGCIGADATCSGGVDAVRIVSSSSTLSFELPRQQVLRHHLRNLQSELLRFNDELRGNLLRSPVMLTPKSTASQQTSHICRSRGGSRRGLLDCQADSDVNRWTLDTMARHHHTPHRQLLDELLSSNEGNRLQIGSVKTEEFKVPRVRYVQEATRNVISVAQLAYDIMGQYVLDYLRIHQDAAEGAQELQGHDRSGPQQREWSKKDGLFGKPIFNSLILLYICAARRHMNNMTWNADALKAYHADLMIEPSIQSVPRVDSELSPPVEVKGIGYIDSEGGSLDRVLFVPDSDVNLVSVSQLTRDRSVRVVFHQDVFWVEKLQNSERIGCGHKVGSTYSFGCRSSGPLDSRYLCIVSLYPQSADA</sequence>
<proteinExistence type="predicted"/>
<dbReference type="InterPro" id="IPR022256">
    <property type="entry name" value="DUF3778"/>
</dbReference>
<evidence type="ECO:0000313" key="2">
    <source>
        <dbReference type="EMBL" id="BBD82476.1"/>
    </source>
</evidence>
<accession>A0A679BAQ8</accession>